<dbReference type="AlphaFoldDB" id="A0A9P5YH35"/>
<sequence length="143" mass="15954">MHGSPFVLDWVFVLAESVDGSPKIHNVSVRQNEEGALAINRPPTRKRLLIYVGQTYAQKSLQSLGNVDRAVSRELCPQGESRFNRHKIVCYQRVEPGNAMGFSRESPEGYWPKGFGVRNCHEETCKGKGVQKVEAADVQTQAP</sequence>
<comment type="caution">
    <text evidence="1">The sequence shown here is derived from an EMBL/GenBank/DDBJ whole genome shotgun (WGS) entry which is preliminary data.</text>
</comment>
<reference evidence="1" key="1">
    <citation type="submission" date="2020-11" db="EMBL/GenBank/DDBJ databases">
        <authorList>
            <consortium name="DOE Joint Genome Institute"/>
            <person name="Ahrendt S."/>
            <person name="Riley R."/>
            <person name="Andreopoulos W."/>
            <person name="Labutti K."/>
            <person name="Pangilinan J."/>
            <person name="Ruiz-Duenas F.J."/>
            <person name="Barrasa J.M."/>
            <person name="Sanchez-Garcia M."/>
            <person name="Camarero S."/>
            <person name="Miyauchi S."/>
            <person name="Serrano A."/>
            <person name="Linde D."/>
            <person name="Babiker R."/>
            <person name="Drula E."/>
            <person name="Ayuso-Fernandez I."/>
            <person name="Pacheco R."/>
            <person name="Padilla G."/>
            <person name="Ferreira P."/>
            <person name="Barriuso J."/>
            <person name="Kellner H."/>
            <person name="Castanera R."/>
            <person name="Alfaro M."/>
            <person name="Ramirez L."/>
            <person name="Pisabarro A.G."/>
            <person name="Kuo A."/>
            <person name="Tritt A."/>
            <person name="Lipzen A."/>
            <person name="He G."/>
            <person name="Yan M."/>
            <person name="Ng V."/>
            <person name="Cullen D."/>
            <person name="Martin F."/>
            <person name="Rosso M.-N."/>
            <person name="Henrissat B."/>
            <person name="Hibbett D."/>
            <person name="Martinez A.T."/>
            <person name="Grigoriev I.V."/>
        </authorList>
    </citation>
    <scope>NUCLEOTIDE SEQUENCE</scope>
    <source>
        <strain evidence="1">CBS 247.69</strain>
    </source>
</reference>
<protein>
    <submittedName>
        <fullName evidence="1">Uncharacterized protein</fullName>
    </submittedName>
</protein>
<organism evidence="1 2">
    <name type="scientific">Collybia nuda</name>
    <dbReference type="NCBI Taxonomy" id="64659"/>
    <lineage>
        <taxon>Eukaryota</taxon>
        <taxon>Fungi</taxon>
        <taxon>Dikarya</taxon>
        <taxon>Basidiomycota</taxon>
        <taxon>Agaricomycotina</taxon>
        <taxon>Agaricomycetes</taxon>
        <taxon>Agaricomycetidae</taxon>
        <taxon>Agaricales</taxon>
        <taxon>Tricholomatineae</taxon>
        <taxon>Clitocybaceae</taxon>
        <taxon>Collybia</taxon>
    </lineage>
</organism>
<evidence type="ECO:0000313" key="1">
    <source>
        <dbReference type="EMBL" id="KAF9468852.1"/>
    </source>
</evidence>
<proteinExistence type="predicted"/>
<keyword evidence="2" id="KW-1185">Reference proteome</keyword>
<gene>
    <name evidence="1" type="ORF">BDZ94DRAFT_546417</name>
</gene>
<name>A0A9P5YH35_9AGAR</name>
<accession>A0A9P5YH35</accession>
<evidence type="ECO:0000313" key="2">
    <source>
        <dbReference type="Proteomes" id="UP000807353"/>
    </source>
</evidence>
<dbReference type="EMBL" id="MU150231">
    <property type="protein sequence ID" value="KAF9468852.1"/>
    <property type="molecule type" value="Genomic_DNA"/>
</dbReference>
<dbReference type="Proteomes" id="UP000807353">
    <property type="component" value="Unassembled WGS sequence"/>
</dbReference>